<dbReference type="CDD" id="cd04301">
    <property type="entry name" value="NAT_SF"/>
    <property type="match status" value="1"/>
</dbReference>
<gene>
    <name evidence="2" type="ORF">N8A98_08950</name>
</gene>
<name>A0ABY6CGB7_9HYPH</name>
<dbReference type="InterPro" id="IPR016181">
    <property type="entry name" value="Acyl_CoA_acyltransferase"/>
</dbReference>
<dbReference type="Pfam" id="PF00583">
    <property type="entry name" value="Acetyltransf_1"/>
    <property type="match status" value="1"/>
</dbReference>
<keyword evidence="3" id="KW-1185">Reference proteome</keyword>
<sequence length="167" mass="18426">MTQAMHWRPLTTLDLPVVEAIAEKVHPGFPEDLAVFAERQQLYPDGTRLLELDGVPSGYILSHPWRFKSLPALNALLGAIPPDADTYYLHDLALLPAARGTGAAAMIIGDIQRHARAQGFANMSLVAVNGSIPFWTKHGFRPFPAPELAEKLLSYEDAARFMVKRLV</sequence>
<dbReference type="RefSeq" id="WP_262170751.1">
    <property type="nucleotide sequence ID" value="NZ_CP104965.1"/>
</dbReference>
<evidence type="ECO:0000313" key="2">
    <source>
        <dbReference type="EMBL" id="UXN71281.1"/>
    </source>
</evidence>
<dbReference type="SUPFAM" id="SSF55729">
    <property type="entry name" value="Acyl-CoA N-acyltransferases (Nat)"/>
    <property type="match status" value="1"/>
</dbReference>
<organism evidence="2 3">
    <name type="scientific">Devosia neptuniae</name>
    <dbReference type="NCBI Taxonomy" id="191302"/>
    <lineage>
        <taxon>Bacteria</taxon>
        <taxon>Pseudomonadati</taxon>
        <taxon>Pseudomonadota</taxon>
        <taxon>Alphaproteobacteria</taxon>
        <taxon>Hyphomicrobiales</taxon>
        <taxon>Devosiaceae</taxon>
        <taxon>Devosia</taxon>
    </lineage>
</organism>
<dbReference type="Proteomes" id="UP001061862">
    <property type="component" value="Chromosome"/>
</dbReference>
<accession>A0ABY6CGB7</accession>
<dbReference type="PROSITE" id="PS51186">
    <property type="entry name" value="GNAT"/>
    <property type="match status" value="1"/>
</dbReference>
<feature type="domain" description="N-acetyltransferase" evidence="1">
    <location>
        <begin position="5"/>
        <end position="167"/>
    </location>
</feature>
<proteinExistence type="predicted"/>
<dbReference type="EMBL" id="CP104965">
    <property type="protein sequence ID" value="UXN71281.1"/>
    <property type="molecule type" value="Genomic_DNA"/>
</dbReference>
<dbReference type="InterPro" id="IPR000182">
    <property type="entry name" value="GNAT_dom"/>
</dbReference>
<evidence type="ECO:0000259" key="1">
    <source>
        <dbReference type="PROSITE" id="PS51186"/>
    </source>
</evidence>
<reference evidence="2 3" key="1">
    <citation type="submission" date="2022-09" db="EMBL/GenBank/DDBJ databases">
        <title>Interaction between co-microsymbionts with complementary sets of symbiotic genes in legume-rhizobium systems.</title>
        <authorList>
            <person name="Safronova V."/>
            <person name="Sazanova A."/>
            <person name="Afonin A."/>
            <person name="Chirak E."/>
        </authorList>
    </citation>
    <scope>NUCLEOTIDE SEQUENCE [LARGE SCALE GENOMIC DNA]</scope>
    <source>
        <strain evidence="2 3">A18/4-1</strain>
    </source>
</reference>
<dbReference type="Gene3D" id="3.40.630.30">
    <property type="match status" value="1"/>
</dbReference>
<protein>
    <submittedName>
        <fullName evidence="2">GNAT family N-acetyltransferase</fullName>
    </submittedName>
</protein>
<evidence type="ECO:0000313" key="3">
    <source>
        <dbReference type="Proteomes" id="UP001061862"/>
    </source>
</evidence>